<evidence type="ECO:0000313" key="2">
    <source>
        <dbReference type="EMBL" id="CVK32239.1"/>
    </source>
</evidence>
<keyword evidence="1" id="KW-0472">Membrane</keyword>
<evidence type="ECO:0000256" key="1">
    <source>
        <dbReference type="SAM" id="Phobius"/>
    </source>
</evidence>
<dbReference type="EMBL" id="LT158599">
    <property type="protein sequence ID" value="CVK32239.1"/>
    <property type="molecule type" value="Genomic_DNA"/>
</dbReference>
<dbReference type="KEGG" id="mema:MMAB1_1025"/>
<evidence type="ECO:0000313" key="3">
    <source>
        <dbReference type="Proteomes" id="UP000069850"/>
    </source>
</evidence>
<gene>
    <name evidence="2" type="ORF">MMAB1_1025</name>
</gene>
<sequence>MSYLAYVAGFGVAVAAFLWLRDLRIFYRTGLPGYRRAATGASCIRRSPCSATLSPV</sequence>
<dbReference type="AlphaFoldDB" id="A0A0X3BJY7"/>
<protein>
    <submittedName>
        <fullName evidence="2">Uncharacterized protein</fullName>
    </submittedName>
</protein>
<feature type="transmembrane region" description="Helical" evidence="1">
    <location>
        <begin position="6"/>
        <end position="27"/>
    </location>
</feature>
<keyword evidence="1" id="KW-1133">Transmembrane helix</keyword>
<dbReference type="Proteomes" id="UP000069850">
    <property type="component" value="Chromosome 1"/>
</dbReference>
<keyword evidence="1" id="KW-0812">Transmembrane</keyword>
<accession>A0A0X3BJY7</accession>
<organism evidence="2 3">
    <name type="scientific">Methanoculleus bourgensis</name>
    <dbReference type="NCBI Taxonomy" id="83986"/>
    <lineage>
        <taxon>Archaea</taxon>
        <taxon>Methanobacteriati</taxon>
        <taxon>Methanobacteriota</taxon>
        <taxon>Stenosarchaea group</taxon>
        <taxon>Methanomicrobia</taxon>
        <taxon>Methanomicrobiales</taxon>
        <taxon>Methanomicrobiaceae</taxon>
        <taxon>Methanoculleus</taxon>
    </lineage>
</organism>
<reference evidence="2 3" key="1">
    <citation type="submission" date="2016-01" db="EMBL/GenBank/DDBJ databases">
        <authorList>
            <person name="Manzoor S."/>
        </authorList>
    </citation>
    <scope>NUCLEOTIDE SEQUENCE [LARGE SCALE GENOMIC DNA]</scope>
    <source>
        <strain evidence="2">Methanoculleus sp MAB1</strain>
    </source>
</reference>
<proteinExistence type="predicted"/>
<name>A0A0X3BJY7_9EURY</name>